<dbReference type="EMBL" id="DSOV01000012">
    <property type="protein sequence ID" value="HEN41510.1"/>
    <property type="molecule type" value="Genomic_DNA"/>
</dbReference>
<feature type="chain" id="PRO_5032904186" description="Peptidyl-prolyl cis-trans isomerase" evidence="7">
    <location>
        <begin position="20"/>
        <end position="227"/>
    </location>
</feature>
<dbReference type="EC" id="5.2.1.8" evidence="6"/>
<dbReference type="InterPro" id="IPR001179">
    <property type="entry name" value="PPIase_FKBP_dom"/>
</dbReference>
<dbReference type="GO" id="GO:0003755">
    <property type="term" value="F:peptidyl-prolyl cis-trans isomerase activity"/>
    <property type="evidence" value="ECO:0007669"/>
    <property type="project" value="UniProtKB-UniRule"/>
</dbReference>
<dbReference type="Pfam" id="PF00254">
    <property type="entry name" value="FKBP_C"/>
    <property type="match status" value="1"/>
</dbReference>
<dbReference type="Gene3D" id="3.10.50.40">
    <property type="match status" value="1"/>
</dbReference>
<gene>
    <name evidence="9" type="ORF">ENQ87_03900</name>
</gene>
<keyword evidence="3 5" id="KW-0697">Rotamase</keyword>
<evidence type="ECO:0000313" key="9">
    <source>
        <dbReference type="EMBL" id="HEN41510.1"/>
    </source>
</evidence>
<dbReference type="PROSITE" id="PS50059">
    <property type="entry name" value="FKBP_PPIASE"/>
    <property type="match status" value="1"/>
</dbReference>
<comment type="catalytic activity">
    <reaction evidence="1 5 6">
        <text>[protein]-peptidylproline (omega=180) = [protein]-peptidylproline (omega=0)</text>
        <dbReference type="Rhea" id="RHEA:16237"/>
        <dbReference type="Rhea" id="RHEA-COMP:10747"/>
        <dbReference type="Rhea" id="RHEA-COMP:10748"/>
        <dbReference type="ChEBI" id="CHEBI:83833"/>
        <dbReference type="ChEBI" id="CHEBI:83834"/>
        <dbReference type="EC" id="5.2.1.8"/>
    </reaction>
</comment>
<evidence type="ECO:0000256" key="5">
    <source>
        <dbReference type="PROSITE-ProRule" id="PRU00277"/>
    </source>
</evidence>
<dbReference type="InterPro" id="IPR000774">
    <property type="entry name" value="PPIase_FKBP_N"/>
</dbReference>
<keyword evidence="4 5" id="KW-0413">Isomerase</keyword>
<evidence type="ECO:0000256" key="2">
    <source>
        <dbReference type="ARBA" id="ARBA00006577"/>
    </source>
</evidence>
<evidence type="ECO:0000256" key="4">
    <source>
        <dbReference type="ARBA" id="ARBA00023235"/>
    </source>
</evidence>
<dbReference type="PANTHER" id="PTHR43811:SF19">
    <property type="entry name" value="39 KDA FK506-BINDING NUCLEAR PROTEIN"/>
    <property type="match status" value="1"/>
</dbReference>
<dbReference type="GO" id="GO:0006457">
    <property type="term" value="P:protein folding"/>
    <property type="evidence" value="ECO:0007669"/>
    <property type="project" value="InterPro"/>
</dbReference>
<dbReference type="SUPFAM" id="SSF54534">
    <property type="entry name" value="FKBP-like"/>
    <property type="match status" value="1"/>
</dbReference>
<name>A0A831UC81_GEOME</name>
<dbReference type="Pfam" id="PF01346">
    <property type="entry name" value="FKBP_N"/>
    <property type="match status" value="1"/>
</dbReference>
<dbReference type="InterPro" id="IPR036944">
    <property type="entry name" value="PPIase_FKBP_N_sf"/>
</dbReference>
<sequence>MRVLVMTMILVLGAVQAFAAAALKTEEQKTLYGVGLVIARQLAVFNLTPRELKLVKQGITDGVRGRKPRVDFAEYSKKSQEMGIARRDAYGKKLEAGNEEFMRKKAGRPGAVKTTSGLIYRSLKEGAGSSPGEKDIVTLHYTSTLIDGREMDSSFKRGKPDEAPLDEFLKCLTEGVQMMKPGGRAKIICPAESGFGKEGSGVIPPNAVLVFDVQLLGVRKAAEVNPQ</sequence>
<dbReference type="Gene3D" id="1.10.287.460">
    <property type="entry name" value="Peptidyl-prolyl cis-trans isomerase, FKBP-type, N-terminal domain"/>
    <property type="match status" value="1"/>
</dbReference>
<protein>
    <recommendedName>
        <fullName evidence="6">Peptidyl-prolyl cis-trans isomerase</fullName>
        <ecNumber evidence="6">5.2.1.8</ecNumber>
    </recommendedName>
</protein>
<reference evidence="9" key="1">
    <citation type="journal article" date="2020" name="mSystems">
        <title>Genome- and Community-Level Interaction Insights into Carbon Utilization and Element Cycling Functions of Hydrothermarchaeota in Hydrothermal Sediment.</title>
        <authorList>
            <person name="Zhou Z."/>
            <person name="Liu Y."/>
            <person name="Xu W."/>
            <person name="Pan J."/>
            <person name="Luo Z.H."/>
            <person name="Li M."/>
        </authorList>
    </citation>
    <scope>NUCLEOTIDE SEQUENCE [LARGE SCALE GENOMIC DNA]</scope>
    <source>
        <strain evidence="9">SpSt-349</strain>
    </source>
</reference>
<feature type="domain" description="PPIase FKBP-type" evidence="8">
    <location>
        <begin position="134"/>
        <end position="219"/>
    </location>
</feature>
<accession>A0A831UC81</accession>
<evidence type="ECO:0000256" key="6">
    <source>
        <dbReference type="RuleBase" id="RU003915"/>
    </source>
</evidence>
<evidence type="ECO:0000256" key="3">
    <source>
        <dbReference type="ARBA" id="ARBA00023110"/>
    </source>
</evidence>
<dbReference type="InterPro" id="IPR046357">
    <property type="entry name" value="PPIase_dom_sf"/>
</dbReference>
<evidence type="ECO:0000259" key="8">
    <source>
        <dbReference type="PROSITE" id="PS50059"/>
    </source>
</evidence>
<comment type="caution">
    <text evidence="9">The sequence shown here is derived from an EMBL/GenBank/DDBJ whole genome shotgun (WGS) entry which is preliminary data.</text>
</comment>
<dbReference type="AlphaFoldDB" id="A0A831UC81"/>
<comment type="similarity">
    <text evidence="2 6">Belongs to the FKBP-type PPIase family.</text>
</comment>
<evidence type="ECO:0000256" key="1">
    <source>
        <dbReference type="ARBA" id="ARBA00000971"/>
    </source>
</evidence>
<organism evidence="9">
    <name type="scientific">Geobacter metallireducens</name>
    <dbReference type="NCBI Taxonomy" id="28232"/>
    <lineage>
        <taxon>Bacteria</taxon>
        <taxon>Pseudomonadati</taxon>
        <taxon>Thermodesulfobacteriota</taxon>
        <taxon>Desulfuromonadia</taxon>
        <taxon>Geobacterales</taxon>
        <taxon>Geobacteraceae</taxon>
        <taxon>Geobacter</taxon>
    </lineage>
</organism>
<feature type="signal peptide" evidence="7">
    <location>
        <begin position="1"/>
        <end position="19"/>
    </location>
</feature>
<proteinExistence type="inferred from homology"/>
<dbReference type="PANTHER" id="PTHR43811">
    <property type="entry name" value="FKBP-TYPE PEPTIDYL-PROLYL CIS-TRANS ISOMERASE FKPA"/>
    <property type="match status" value="1"/>
</dbReference>
<evidence type="ECO:0000256" key="7">
    <source>
        <dbReference type="SAM" id="SignalP"/>
    </source>
</evidence>
<keyword evidence="7" id="KW-0732">Signal</keyword>